<dbReference type="AlphaFoldDB" id="A0A7J5JMR4"/>
<feature type="domain" description="Coenzyme F420 hydrogenase/dehydrogenase beta subunit C-terminal" evidence="2">
    <location>
        <begin position="100"/>
        <end position="256"/>
    </location>
</feature>
<gene>
    <name evidence="3" type="ORF">GAN93_11245</name>
</gene>
<dbReference type="RefSeq" id="WP_008760752.1">
    <property type="nucleotide sequence ID" value="NZ_DAWECT010000036.1"/>
</dbReference>
<organism evidence="3 4">
    <name type="scientific">Bacteroides thetaiotaomicron</name>
    <dbReference type="NCBI Taxonomy" id="818"/>
    <lineage>
        <taxon>Bacteria</taxon>
        <taxon>Pseudomonadati</taxon>
        <taxon>Bacteroidota</taxon>
        <taxon>Bacteroidia</taxon>
        <taxon>Bacteroidales</taxon>
        <taxon>Bacteroidaceae</taxon>
        <taxon>Bacteroides</taxon>
    </lineage>
</organism>
<dbReference type="InterPro" id="IPR007516">
    <property type="entry name" value="Co_F420_Hydgase/DH_bsu_N"/>
</dbReference>
<dbReference type="InterPro" id="IPR007525">
    <property type="entry name" value="FrhB_FdhB_C"/>
</dbReference>
<evidence type="ECO:0000259" key="2">
    <source>
        <dbReference type="Pfam" id="PF04432"/>
    </source>
</evidence>
<dbReference type="Pfam" id="PF04422">
    <property type="entry name" value="FrhB_FdhB_N"/>
    <property type="match status" value="1"/>
</dbReference>
<dbReference type="EMBL" id="WCSB01000008">
    <property type="protein sequence ID" value="KAB4452670.1"/>
    <property type="molecule type" value="Genomic_DNA"/>
</dbReference>
<dbReference type="Pfam" id="PF04432">
    <property type="entry name" value="FrhB_FdhB_C"/>
    <property type="match status" value="1"/>
</dbReference>
<evidence type="ECO:0000313" key="4">
    <source>
        <dbReference type="Proteomes" id="UP000460317"/>
    </source>
</evidence>
<dbReference type="Proteomes" id="UP000460317">
    <property type="component" value="Unassembled WGS sequence"/>
</dbReference>
<name>A0A7J5JMR4_BACT4</name>
<protein>
    <submittedName>
        <fullName evidence="3">Uncharacterized protein</fullName>
    </submittedName>
</protein>
<sequence length="323" mass="37326">MGDYSNIRDKALAYYVGYSTDKEIRHKASSGGVGTAIIKYLFSLPEYSTSITFVYDKEKCGYILKLIHSFDEFNICGSIYQDIDIFSFIKNNLSNIKDGIVLSCMPCQVRGIRSILNKNNIRNFILSFCCSGQTTIEGTWLCYRYMGIDKNKVENMQYRGNGWPSGMQIRLSNGETIYKDNYTNPWKLMHQSKLFRPKRCLMCKEDISYKADISLADPWLEKYKENDRIGNTMFLVNTEIGLSFIEEMKKQFALQVIDSSAEDYMNAQGHTVKAKMYAFQERKLNDILSKMGSNVIYKTIVTFSPSMLKLHMFIIRVIHKLIN</sequence>
<comment type="caution">
    <text evidence="3">The sequence shown here is derived from an EMBL/GenBank/DDBJ whole genome shotgun (WGS) entry which is preliminary data.</text>
</comment>
<feature type="domain" description="Coenzyme F420 hydrogenase/dehydrogenase beta subunit N-terminal" evidence="1">
    <location>
        <begin position="15"/>
        <end position="42"/>
    </location>
</feature>
<evidence type="ECO:0000259" key="1">
    <source>
        <dbReference type="Pfam" id="PF04422"/>
    </source>
</evidence>
<reference evidence="3 4" key="1">
    <citation type="journal article" date="2019" name="Nat. Med.">
        <title>A library of human gut bacterial isolates paired with longitudinal multiomics data enables mechanistic microbiome research.</title>
        <authorList>
            <person name="Poyet M."/>
            <person name="Groussin M."/>
            <person name="Gibbons S.M."/>
            <person name="Avila-Pacheco J."/>
            <person name="Jiang X."/>
            <person name="Kearney S.M."/>
            <person name="Perrotta A.R."/>
            <person name="Berdy B."/>
            <person name="Zhao S."/>
            <person name="Lieberman T.D."/>
            <person name="Swanson P.K."/>
            <person name="Smith M."/>
            <person name="Roesemann S."/>
            <person name="Alexander J.E."/>
            <person name="Rich S.A."/>
            <person name="Livny J."/>
            <person name="Vlamakis H."/>
            <person name="Clish C."/>
            <person name="Bullock K."/>
            <person name="Deik A."/>
            <person name="Scott J."/>
            <person name="Pierce K.A."/>
            <person name="Xavier R.J."/>
            <person name="Alm E.J."/>
        </authorList>
    </citation>
    <scope>NUCLEOTIDE SEQUENCE [LARGE SCALE GENOMIC DNA]</scope>
    <source>
        <strain evidence="3 4">BIOML-A165</strain>
    </source>
</reference>
<proteinExistence type="predicted"/>
<accession>A0A7J5JMR4</accession>
<evidence type="ECO:0000313" key="3">
    <source>
        <dbReference type="EMBL" id="KAB4452670.1"/>
    </source>
</evidence>